<sequence length="140" mass="15806">MDGIRCHVNTDWATSSLPGTTPSYECRVGIAFQTKNRERDLVIFLPYPLDRESVPKSSKISAPLILHPDAYDIEPGNRICFALDTILAKDGKLLLWRRDKDVILIRFSTPNYWSETCVQLKRLNDYIAPSNNATNAPATP</sequence>
<evidence type="ECO:0000313" key="1">
    <source>
        <dbReference type="EMBL" id="OGL78517.1"/>
    </source>
</evidence>
<proteinExistence type="predicted"/>
<gene>
    <name evidence="1" type="ORF">A3E39_01510</name>
</gene>
<comment type="caution">
    <text evidence="1">The sequence shown here is derived from an EMBL/GenBank/DDBJ whole genome shotgun (WGS) entry which is preliminary data.</text>
</comment>
<dbReference type="EMBL" id="MGEH01000029">
    <property type="protein sequence ID" value="OGL78517.1"/>
    <property type="molecule type" value="Genomic_DNA"/>
</dbReference>
<dbReference type="Proteomes" id="UP000176603">
    <property type="component" value="Unassembled WGS sequence"/>
</dbReference>
<organism evidence="1 2">
    <name type="scientific">Candidatus Uhrbacteria bacterium RIFCSPHIGHO2_12_FULL_60_25</name>
    <dbReference type="NCBI Taxonomy" id="1802399"/>
    <lineage>
        <taxon>Bacteria</taxon>
        <taxon>Candidatus Uhriibacteriota</taxon>
    </lineage>
</organism>
<name>A0A1F7ULE1_9BACT</name>
<reference evidence="1 2" key="1">
    <citation type="journal article" date="2016" name="Nat. Commun.">
        <title>Thousands of microbial genomes shed light on interconnected biogeochemical processes in an aquifer system.</title>
        <authorList>
            <person name="Anantharaman K."/>
            <person name="Brown C.T."/>
            <person name="Hug L.A."/>
            <person name="Sharon I."/>
            <person name="Castelle C.J."/>
            <person name="Probst A.J."/>
            <person name="Thomas B.C."/>
            <person name="Singh A."/>
            <person name="Wilkins M.J."/>
            <person name="Karaoz U."/>
            <person name="Brodie E.L."/>
            <person name="Williams K.H."/>
            <person name="Hubbard S.S."/>
            <person name="Banfield J.F."/>
        </authorList>
    </citation>
    <scope>NUCLEOTIDE SEQUENCE [LARGE SCALE GENOMIC DNA]</scope>
</reference>
<protein>
    <submittedName>
        <fullName evidence="1">Uncharacterized protein</fullName>
    </submittedName>
</protein>
<accession>A0A1F7ULE1</accession>
<dbReference type="AlphaFoldDB" id="A0A1F7ULE1"/>
<evidence type="ECO:0000313" key="2">
    <source>
        <dbReference type="Proteomes" id="UP000176603"/>
    </source>
</evidence>